<dbReference type="Pfam" id="PF10250">
    <property type="entry name" value="O-FucT"/>
    <property type="match status" value="1"/>
</dbReference>
<evidence type="ECO:0000256" key="12">
    <source>
        <dbReference type="ARBA" id="ARBA00023253"/>
    </source>
</evidence>
<keyword evidence="6" id="KW-0808">Transferase</keyword>
<dbReference type="CDD" id="cd11298">
    <property type="entry name" value="O-FucT-2"/>
    <property type="match status" value="1"/>
</dbReference>
<dbReference type="FunFam" id="3.40.50.11350:FF:000002">
    <property type="entry name" value="GDP-fucose protein O-fucosyltransferase 2"/>
    <property type="match status" value="1"/>
</dbReference>
<evidence type="ECO:0000256" key="18">
    <source>
        <dbReference type="ARBA" id="ARBA00048647"/>
    </source>
</evidence>
<gene>
    <name evidence="20" type="ORF">ANANG_G00054590</name>
</gene>
<keyword evidence="8" id="KW-0256">Endoplasmic reticulum</keyword>
<dbReference type="Gene3D" id="3.40.50.11350">
    <property type="match status" value="1"/>
</dbReference>
<evidence type="ECO:0000256" key="10">
    <source>
        <dbReference type="ARBA" id="ARBA00023157"/>
    </source>
</evidence>
<protein>
    <recommendedName>
        <fullName evidence="15">GDP-fucose protein O-fucosyltransferase 2</fullName>
        <ecNumber evidence="4">2.4.1.221</ecNumber>
    </recommendedName>
    <alternativeName>
        <fullName evidence="16">Peptide-O-fucosyltransferase 2</fullName>
    </alternativeName>
</protein>
<evidence type="ECO:0000256" key="9">
    <source>
        <dbReference type="ARBA" id="ARBA00023034"/>
    </source>
</evidence>
<evidence type="ECO:0000256" key="17">
    <source>
        <dbReference type="ARBA" id="ARBA00047273"/>
    </source>
</evidence>
<evidence type="ECO:0000256" key="6">
    <source>
        <dbReference type="ARBA" id="ARBA00022679"/>
    </source>
</evidence>
<dbReference type="EMBL" id="JAFIRN010000003">
    <property type="protein sequence ID" value="KAG5851710.1"/>
    <property type="molecule type" value="Genomic_DNA"/>
</dbReference>
<evidence type="ECO:0000256" key="14">
    <source>
        <dbReference type="ARBA" id="ARBA00025803"/>
    </source>
</evidence>
<dbReference type="Gene3D" id="3.40.50.11340">
    <property type="match status" value="1"/>
</dbReference>
<evidence type="ECO:0000256" key="1">
    <source>
        <dbReference type="ARBA" id="ARBA00004240"/>
    </source>
</evidence>
<dbReference type="Proteomes" id="UP001044222">
    <property type="component" value="Unassembled WGS sequence"/>
</dbReference>
<evidence type="ECO:0000313" key="20">
    <source>
        <dbReference type="EMBL" id="KAG5851710.1"/>
    </source>
</evidence>
<dbReference type="GO" id="GO:0006004">
    <property type="term" value="P:fucose metabolic process"/>
    <property type="evidence" value="ECO:0007669"/>
    <property type="project" value="UniProtKB-KW"/>
</dbReference>
<dbReference type="InterPro" id="IPR045130">
    <property type="entry name" value="OFUT2-like"/>
</dbReference>
<reference evidence="20" key="1">
    <citation type="submission" date="2021-01" db="EMBL/GenBank/DDBJ databases">
        <title>A chromosome-scale assembly of European eel, Anguilla anguilla.</title>
        <authorList>
            <person name="Henkel C."/>
            <person name="Jong-Raadsen S.A."/>
            <person name="Dufour S."/>
            <person name="Weltzien F.-A."/>
            <person name="Palstra A.P."/>
            <person name="Pelster B."/>
            <person name="Spaink H.P."/>
            <person name="Van Den Thillart G.E."/>
            <person name="Jansen H."/>
            <person name="Zahm M."/>
            <person name="Klopp C."/>
            <person name="Cedric C."/>
            <person name="Louis A."/>
            <person name="Berthelot C."/>
            <person name="Parey E."/>
            <person name="Roest Crollius H."/>
            <person name="Montfort J."/>
            <person name="Robinson-Rechavi M."/>
            <person name="Bucao C."/>
            <person name="Bouchez O."/>
            <person name="Gislard M."/>
            <person name="Lluch J."/>
            <person name="Milhes M."/>
            <person name="Lampietro C."/>
            <person name="Lopez Roques C."/>
            <person name="Donnadieu C."/>
            <person name="Braasch I."/>
            <person name="Desvignes T."/>
            <person name="Postlethwait J."/>
            <person name="Bobe J."/>
            <person name="Guiguen Y."/>
            <person name="Dirks R."/>
        </authorList>
    </citation>
    <scope>NUCLEOTIDE SEQUENCE</scope>
    <source>
        <strain evidence="20">Tag_6206</strain>
        <tissue evidence="20">Liver</tissue>
    </source>
</reference>
<organism evidence="20 21">
    <name type="scientific">Anguilla anguilla</name>
    <name type="common">European freshwater eel</name>
    <name type="synonym">Muraena anguilla</name>
    <dbReference type="NCBI Taxonomy" id="7936"/>
    <lineage>
        <taxon>Eukaryota</taxon>
        <taxon>Metazoa</taxon>
        <taxon>Chordata</taxon>
        <taxon>Craniata</taxon>
        <taxon>Vertebrata</taxon>
        <taxon>Euteleostomi</taxon>
        <taxon>Actinopterygii</taxon>
        <taxon>Neopterygii</taxon>
        <taxon>Teleostei</taxon>
        <taxon>Anguilliformes</taxon>
        <taxon>Anguillidae</taxon>
        <taxon>Anguilla</taxon>
    </lineage>
</organism>
<comment type="subcellular location">
    <subcellularLocation>
        <location evidence="1">Endoplasmic reticulum</location>
    </subcellularLocation>
    <subcellularLocation>
        <location evidence="2">Golgi apparatus</location>
    </subcellularLocation>
</comment>
<name>A0A9D3MQY2_ANGAN</name>
<evidence type="ECO:0000256" key="13">
    <source>
        <dbReference type="ARBA" id="ARBA00023277"/>
    </source>
</evidence>
<keyword evidence="21" id="KW-1185">Reference proteome</keyword>
<evidence type="ECO:0000313" key="21">
    <source>
        <dbReference type="Proteomes" id="UP001044222"/>
    </source>
</evidence>
<dbReference type="GO" id="GO:0046922">
    <property type="term" value="F:peptide-O-fucosyltransferase activity"/>
    <property type="evidence" value="ECO:0007669"/>
    <property type="project" value="UniProtKB-EC"/>
</dbReference>
<keyword evidence="7" id="KW-0732">Signal</keyword>
<keyword evidence="5" id="KW-0328">Glycosyltransferase</keyword>
<comment type="similarity">
    <text evidence="14">Belongs to the glycosyltransferase 68 family.</text>
</comment>
<dbReference type="PANTHER" id="PTHR13398">
    <property type="entry name" value="GDP-FUCOSE PROTEIN O-FUCOSYLTRANSFERASE 2"/>
    <property type="match status" value="1"/>
</dbReference>
<evidence type="ECO:0000256" key="11">
    <source>
        <dbReference type="ARBA" id="ARBA00023180"/>
    </source>
</evidence>
<keyword evidence="9" id="KW-0333">Golgi apparatus</keyword>
<sequence length="467" mass="54207">MWEMAAVRRTLHPALLWLSPGKFLAVLNVFLLTLTAVRADVLSEDGAFRAGQSATSPAAAVARDVRYLLYDVNPPEGFNLRRDVYIRMASLVKTLRNHGDWVLVLPPWGRLYHWQSPDIHQVRIPWSEFFSVSSLQANVPVVEYEEFIAGEHSATLRDVQRRFQLLYVEQASASVLVLQNYAEGWTDGKWEEKVDERPCVERLMYSRDKQGYYRGWFWGYEETRGLNVTCLSAQGHASILAPLLLNNITSTSVMLDRAETLLHDHYAGKDYWDTRRSMVFAKHLRIIGDEFRAKYLNSTDEDDRTVYNEDWTRLKAKLGSAKGGPYLGVHLRRKDFIWGHREDVPSLKGAVKKIRSLMKKYKLERVFVATDAVEEELEELKRMLPEMVRFEPTWEDLELLKDGGVAIIDQWICTHARYFIGTALSTFSFRIHEEREILGFDPKTTYNRFCGDNEKDCEQPTHWKIVY</sequence>
<dbReference type="FunFam" id="3.40.50.11340:FF:000002">
    <property type="entry name" value="GDP-fucose protein O-fucosyltransferase 2"/>
    <property type="match status" value="1"/>
</dbReference>
<evidence type="ECO:0000256" key="4">
    <source>
        <dbReference type="ARBA" id="ARBA00012196"/>
    </source>
</evidence>
<evidence type="ECO:0000256" key="2">
    <source>
        <dbReference type="ARBA" id="ARBA00004555"/>
    </source>
</evidence>
<dbReference type="GO" id="GO:0005789">
    <property type="term" value="C:endoplasmic reticulum membrane"/>
    <property type="evidence" value="ECO:0007669"/>
    <property type="project" value="UniProtKB-ARBA"/>
</dbReference>
<accession>A0A9D3MQY2</accession>
<evidence type="ECO:0000256" key="5">
    <source>
        <dbReference type="ARBA" id="ARBA00022676"/>
    </source>
</evidence>
<evidence type="ECO:0000256" key="8">
    <source>
        <dbReference type="ARBA" id="ARBA00022824"/>
    </source>
</evidence>
<keyword evidence="12" id="KW-0294">Fucose metabolism</keyword>
<dbReference type="GO" id="GO:0005794">
    <property type="term" value="C:Golgi apparatus"/>
    <property type="evidence" value="ECO:0007669"/>
    <property type="project" value="UniProtKB-SubCell"/>
</dbReference>
<evidence type="ECO:0000256" key="15">
    <source>
        <dbReference type="ARBA" id="ARBA00026232"/>
    </source>
</evidence>
<keyword evidence="11" id="KW-0325">Glycoprotein</keyword>
<keyword evidence="13" id="KW-0119">Carbohydrate metabolism</keyword>
<comment type="catalytic activity">
    <reaction evidence="17">
        <text>L-threonyl-[protein] + GDP-beta-L-fucose = 3-O-(alpha-L-fucosyl)-L-threonyl-[protein] + GDP + H(+)</text>
        <dbReference type="Rhea" id="RHEA:70491"/>
        <dbReference type="Rhea" id="RHEA-COMP:11060"/>
        <dbReference type="Rhea" id="RHEA-COMP:17915"/>
        <dbReference type="ChEBI" id="CHEBI:15378"/>
        <dbReference type="ChEBI" id="CHEBI:30013"/>
        <dbReference type="ChEBI" id="CHEBI:57273"/>
        <dbReference type="ChEBI" id="CHEBI:58189"/>
        <dbReference type="ChEBI" id="CHEBI:189631"/>
        <dbReference type="EC" id="2.4.1.221"/>
    </reaction>
    <physiologicalReaction direction="left-to-right" evidence="17">
        <dbReference type="Rhea" id="RHEA:70492"/>
    </physiologicalReaction>
</comment>
<comment type="catalytic activity">
    <reaction evidence="18">
        <text>L-seryl-[protein] + GDP-beta-L-fucose = 3-O-(alpha-L-fucosyl)-L-seryl-[protein] + GDP + H(+)</text>
        <dbReference type="Rhea" id="RHEA:63644"/>
        <dbReference type="Rhea" id="RHEA-COMP:9863"/>
        <dbReference type="Rhea" id="RHEA-COMP:17914"/>
        <dbReference type="ChEBI" id="CHEBI:15378"/>
        <dbReference type="ChEBI" id="CHEBI:29999"/>
        <dbReference type="ChEBI" id="CHEBI:57273"/>
        <dbReference type="ChEBI" id="CHEBI:58189"/>
        <dbReference type="ChEBI" id="CHEBI:189632"/>
        <dbReference type="EC" id="2.4.1.221"/>
    </reaction>
    <physiologicalReaction direction="left-to-right" evidence="18">
        <dbReference type="Rhea" id="RHEA:63645"/>
    </physiologicalReaction>
</comment>
<dbReference type="EC" id="2.4.1.221" evidence="4"/>
<dbReference type="InterPro" id="IPR019378">
    <property type="entry name" value="GDP-Fuc_O-FucTrfase"/>
</dbReference>
<comment type="function">
    <text evidence="19">Catalyzes the reaction that attaches fucose through an O-glycosidic linkage to a conserved serine or threonine residue in the consensus sequence C1-X-X-S/T-C2 of thrombospondin type I repeats (TSRs) where C1 and C2 are the first and second cysteines of the repeat, respectively. O-fucosylates members of several protein families including the ADAMTS, the thrombospondin (TSP) and spondin families. Required for the proper secretion of ADAMTS family members such as ADAMTSL1 and ADAMTS13. The O-fucosylation of TSRs is also required for restricting epithelial to mesenchymal transition (EMT), maintaining the correct patterning of mesoderm and localization of the definite endoderm.</text>
</comment>
<comment type="pathway">
    <text evidence="3">Protein modification; protein glycosylation.</text>
</comment>
<comment type="caution">
    <text evidence="20">The sequence shown here is derived from an EMBL/GenBank/DDBJ whole genome shotgun (WGS) entry which is preliminary data.</text>
</comment>
<keyword evidence="10" id="KW-1015">Disulfide bond</keyword>
<proteinExistence type="inferred from homology"/>
<dbReference type="AlphaFoldDB" id="A0A9D3MQY2"/>
<evidence type="ECO:0000256" key="19">
    <source>
        <dbReference type="ARBA" id="ARBA00057700"/>
    </source>
</evidence>
<dbReference type="PANTHER" id="PTHR13398:SF0">
    <property type="entry name" value="GDP-FUCOSE PROTEIN O-FUCOSYLTRANSFERASE 2"/>
    <property type="match status" value="1"/>
</dbReference>
<evidence type="ECO:0000256" key="16">
    <source>
        <dbReference type="ARBA" id="ARBA00033083"/>
    </source>
</evidence>
<evidence type="ECO:0000256" key="7">
    <source>
        <dbReference type="ARBA" id="ARBA00022729"/>
    </source>
</evidence>
<evidence type="ECO:0000256" key="3">
    <source>
        <dbReference type="ARBA" id="ARBA00004922"/>
    </source>
</evidence>